<organism evidence="7 8">
    <name type="scientific">Discina gigas</name>
    <dbReference type="NCBI Taxonomy" id="1032678"/>
    <lineage>
        <taxon>Eukaryota</taxon>
        <taxon>Fungi</taxon>
        <taxon>Dikarya</taxon>
        <taxon>Ascomycota</taxon>
        <taxon>Pezizomycotina</taxon>
        <taxon>Pezizomycetes</taxon>
        <taxon>Pezizales</taxon>
        <taxon>Discinaceae</taxon>
        <taxon>Discina</taxon>
    </lineage>
</organism>
<feature type="signal peptide" evidence="6">
    <location>
        <begin position="1"/>
        <end position="21"/>
    </location>
</feature>
<keyword evidence="6" id="KW-0732">Signal</keyword>
<evidence type="ECO:0000256" key="2">
    <source>
        <dbReference type="ARBA" id="ARBA00022645"/>
    </source>
</evidence>
<dbReference type="Proteomes" id="UP001447188">
    <property type="component" value="Unassembled WGS sequence"/>
</dbReference>
<evidence type="ECO:0000256" key="5">
    <source>
        <dbReference type="ARBA" id="ARBA00023180"/>
    </source>
</evidence>
<keyword evidence="8" id="KW-1185">Reference proteome</keyword>
<dbReference type="SUPFAM" id="SSF53474">
    <property type="entry name" value="alpha/beta-Hydrolases"/>
    <property type="match status" value="1"/>
</dbReference>
<dbReference type="PROSITE" id="PS00560">
    <property type="entry name" value="CARBOXYPEPT_SER_HIS"/>
    <property type="match status" value="1"/>
</dbReference>
<keyword evidence="2 6" id="KW-0121">Carboxypeptidase</keyword>
<gene>
    <name evidence="7" type="ORF">Q9L58_002946</name>
</gene>
<protein>
    <recommendedName>
        <fullName evidence="6">Carboxypeptidase</fullName>
        <ecNumber evidence="6">3.4.16.-</ecNumber>
    </recommendedName>
</protein>
<dbReference type="InterPro" id="IPR029058">
    <property type="entry name" value="AB_hydrolase_fold"/>
</dbReference>
<keyword evidence="3 6" id="KW-0645">Protease</keyword>
<keyword evidence="5" id="KW-0325">Glycoprotein</keyword>
<evidence type="ECO:0000256" key="6">
    <source>
        <dbReference type="RuleBase" id="RU361156"/>
    </source>
</evidence>
<sequence length="504" mass="56269">MLQKITIALLSLAVCLPSVAAAYHTPIDIIRRGAAHNARLDKRETSTKHDDPFKNFQYYNKQTASFWVNGTAIPDVDFDVGESYAGLLPISDKKDESRKLWFWFFPTTGAVKDEIVVWLNGGPGCSDLEGLLQENGPFLWKWGTFKPVPNPYAWTNLTNMIWVEQPVGTGFSQGKPSATSETDVAEQFLGFFENFIETFGLQNKKIYVTGESYAGAYVPYIVDAMHAKKDKEHFDARGLLMYDPVLTDDVVGQQVPVAKFVDYWSPLFGLDAVTMDSLHKKAASCGYTSYFEKNLVYPPKGPFPPAPKLTSGCDVWSLVFDAVLLKNPCFSVYEITTTCPMLWDVLGFPGSFAYLPEGAEIYFNRTDVQKAINAPHMEWEECSTDDVFVGGDSSHPSSWSVLPRAIDNNERSIIGHGLLDFILMTNGTLLAIQNMTWGGKQGFQKPPVEPFVVPYEKQGIMGVTHTERKLTYVEIALSGHMVPQFQPGAGYRHLEYLLGRIPSL</sequence>
<dbReference type="PANTHER" id="PTHR11802:SF479">
    <property type="entry name" value="CARBOXYPEPTIDASE"/>
    <property type="match status" value="1"/>
</dbReference>
<name>A0ABR3GPZ8_9PEZI</name>
<dbReference type="InterPro" id="IPR001563">
    <property type="entry name" value="Peptidase_S10"/>
</dbReference>
<evidence type="ECO:0000313" key="7">
    <source>
        <dbReference type="EMBL" id="KAL0638011.1"/>
    </source>
</evidence>
<evidence type="ECO:0000313" key="8">
    <source>
        <dbReference type="Proteomes" id="UP001447188"/>
    </source>
</evidence>
<accession>A0ABR3GPZ8</accession>
<dbReference type="Pfam" id="PF00450">
    <property type="entry name" value="Peptidase_S10"/>
    <property type="match status" value="1"/>
</dbReference>
<evidence type="ECO:0000256" key="1">
    <source>
        <dbReference type="ARBA" id="ARBA00009431"/>
    </source>
</evidence>
<dbReference type="PRINTS" id="PR00724">
    <property type="entry name" value="CRBOXYPTASEC"/>
</dbReference>
<dbReference type="EC" id="3.4.16.-" evidence="6"/>
<evidence type="ECO:0000256" key="4">
    <source>
        <dbReference type="ARBA" id="ARBA00022801"/>
    </source>
</evidence>
<keyword evidence="4 6" id="KW-0378">Hydrolase</keyword>
<reference evidence="7 8" key="1">
    <citation type="submission" date="2024-02" db="EMBL/GenBank/DDBJ databases">
        <title>Discinaceae phylogenomics.</title>
        <authorList>
            <person name="Dirks A.C."/>
            <person name="James T.Y."/>
        </authorList>
    </citation>
    <scope>NUCLEOTIDE SEQUENCE [LARGE SCALE GENOMIC DNA]</scope>
    <source>
        <strain evidence="7 8">ACD0624</strain>
    </source>
</reference>
<evidence type="ECO:0000256" key="3">
    <source>
        <dbReference type="ARBA" id="ARBA00022670"/>
    </source>
</evidence>
<dbReference type="EMBL" id="JBBBZM010000027">
    <property type="protein sequence ID" value="KAL0638011.1"/>
    <property type="molecule type" value="Genomic_DNA"/>
</dbReference>
<dbReference type="PANTHER" id="PTHR11802">
    <property type="entry name" value="SERINE PROTEASE FAMILY S10 SERINE CARBOXYPEPTIDASE"/>
    <property type="match status" value="1"/>
</dbReference>
<dbReference type="InterPro" id="IPR018202">
    <property type="entry name" value="Ser_caboxypep_ser_AS"/>
</dbReference>
<dbReference type="InterPro" id="IPR033124">
    <property type="entry name" value="Ser_caboxypep_his_AS"/>
</dbReference>
<dbReference type="PROSITE" id="PS00131">
    <property type="entry name" value="CARBOXYPEPT_SER_SER"/>
    <property type="match status" value="1"/>
</dbReference>
<comment type="similarity">
    <text evidence="1 6">Belongs to the peptidase S10 family.</text>
</comment>
<proteinExistence type="inferred from homology"/>
<dbReference type="Gene3D" id="3.40.50.1820">
    <property type="entry name" value="alpha/beta hydrolase"/>
    <property type="match status" value="1"/>
</dbReference>
<feature type="chain" id="PRO_5045007557" description="Carboxypeptidase" evidence="6">
    <location>
        <begin position="22"/>
        <end position="504"/>
    </location>
</feature>
<comment type="caution">
    <text evidence="7">The sequence shown here is derived from an EMBL/GenBank/DDBJ whole genome shotgun (WGS) entry which is preliminary data.</text>
</comment>